<dbReference type="FunFam" id="1.20.58.1120:FF:000013">
    <property type="entry name" value="Dynein heavy chain-like protein"/>
    <property type="match status" value="1"/>
</dbReference>
<keyword evidence="5" id="KW-0493">Microtubule</keyword>
<comment type="similarity">
    <text evidence="2">Belongs to the dynein heavy chain family.</text>
</comment>
<dbReference type="Pfam" id="PF12774">
    <property type="entry name" value="AAA_6"/>
    <property type="match status" value="1"/>
</dbReference>
<evidence type="ECO:0000256" key="2">
    <source>
        <dbReference type="ARBA" id="ARBA00008887"/>
    </source>
</evidence>
<dbReference type="PANTHER" id="PTHR46532:SF4">
    <property type="entry name" value="AAA+ ATPASE DOMAIN-CONTAINING PROTEIN"/>
    <property type="match status" value="1"/>
</dbReference>
<comment type="subunit">
    <text evidence="3">Consists of at least two heavy chains and a number of intermediate and light chains.</text>
</comment>
<feature type="domain" description="Dynein heavy chain hydrolytic ATP-binding dynein motor region" evidence="14">
    <location>
        <begin position="940"/>
        <end position="1173"/>
    </location>
</feature>
<evidence type="ECO:0000256" key="11">
    <source>
        <dbReference type="ARBA" id="ARBA00023212"/>
    </source>
</evidence>
<organism evidence="15 16">
    <name type="scientific">Oesophagostomum dentatum</name>
    <name type="common">Nodular worm</name>
    <dbReference type="NCBI Taxonomy" id="61180"/>
    <lineage>
        <taxon>Eukaryota</taxon>
        <taxon>Metazoa</taxon>
        <taxon>Ecdysozoa</taxon>
        <taxon>Nematoda</taxon>
        <taxon>Chromadorea</taxon>
        <taxon>Rhabditida</taxon>
        <taxon>Rhabditina</taxon>
        <taxon>Rhabditomorpha</taxon>
        <taxon>Strongyloidea</taxon>
        <taxon>Strongylidae</taxon>
        <taxon>Oesophagostomum</taxon>
    </lineage>
</organism>
<evidence type="ECO:0000259" key="12">
    <source>
        <dbReference type="Pfam" id="PF08385"/>
    </source>
</evidence>
<keyword evidence="16" id="KW-1185">Reference proteome</keyword>
<keyword evidence="9" id="KW-0175">Coiled coil</keyword>
<keyword evidence="7" id="KW-0067">ATP-binding</keyword>
<dbReference type="Gene3D" id="3.20.180.20">
    <property type="entry name" value="Dynein heavy chain, N-terminal domain 2"/>
    <property type="match status" value="1"/>
</dbReference>
<feature type="domain" description="Dynein heavy chain linker" evidence="13">
    <location>
        <begin position="544"/>
        <end position="796"/>
    </location>
</feature>
<dbReference type="OrthoDB" id="5860554at2759"/>
<dbReference type="InterPro" id="IPR013594">
    <property type="entry name" value="Dynein_heavy_tail"/>
</dbReference>
<reference evidence="15 16" key="1">
    <citation type="submission" date="2014-03" db="EMBL/GenBank/DDBJ databases">
        <title>Draft genome of the hookworm Oesophagostomum dentatum.</title>
        <authorList>
            <person name="Mitreva M."/>
        </authorList>
    </citation>
    <scope>NUCLEOTIDE SEQUENCE [LARGE SCALE GENOMIC DNA]</scope>
    <source>
        <strain evidence="15 16">OD-Hann</strain>
    </source>
</reference>
<dbReference type="Gene3D" id="1.20.58.1120">
    <property type="match status" value="1"/>
</dbReference>
<dbReference type="Proteomes" id="UP000053660">
    <property type="component" value="Unassembled WGS sequence"/>
</dbReference>
<dbReference type="FunFam" id="3.40.50.300:FF:000071">
    <property type="entry name" value="Cytoplasmic dynein heavy chain 1"/>
    <property type="match status" value="1"/>
</dbReference>
<proteinExistence type="inferred from homology"/>
<name>A0A0B1SRL6_OESDE</name>
<evidence type="ECO:0000256" key="4">
    <source>
        <dbReference type="ARBA" id="ARBA00022490"/>
    </source>
</evidence>
<evidence type="ECO:0000256" key="3">
    <source>
        <dbReference type="ARBA" id="ARBA00011655"/>
    </source>
</evidence>
<dbReference type="GO" id="GO:0005524">
    <property type="term" value="F:ATP binding"/>
    <property type="evidence" value="ECO:0007669"/>
    <property type="project" value="UniProtKB-KW"/>
</dbReference>
<dbReference type="Pfam" id="PF08393">
    <property type="entry name" value="DHC_N2"/>
    <property type="match status" value="1"/>
</dbReference>
<dbReference type="InterPro" id="IPR042222">
    <property type="entry name" value="Dynein_2_N"/>
</dbReference>
<dbReference type="FunFam" id="1.20.140.100:FF:000002">
    <property type="entry name" value="Cytoplasmic dynein heavy chain 1"/>
    <property type="match status" value="1"/>
</dbReference>
<dbReference type="GO" id="GO:0051959">
    <property type="term" value="F:dynein light intermediate chain binding"/>
    <property type="evidence" value="ECO:0007669"/>
    <property type="project" value="InterPro"/>
</dbReference>
<comment type="subcellular location">
    <subcellularLocation>
        <location evidence="1">Cytoplasm</location>
        <location evidence="1">Cytoskeleton</location>
    </subcellularLocation>
</comment>
<dbReference type="Pfam" id="PF08385">
    <property type="entry name" value="DHC_N1"/>
    <property type="match status" value="1"/>
</dbReference>
<dbReference type="AlphaFoldDB" id="A0A0B1SRL6"/>
<evidence type="ECO:0000259" key="14">
    <source>
        <dbReference type="Pfam" id="PF12774"/>
    </source>
</evidence>
<keyword evidence="11" id="KW-0206">Cytoskeleton</keyword>
<keyword evidence="10" id="KW-0505">Motor protein</keyword>
<evidence type="ECO:0000259" key="13">
    <source>
        <dbReference type="Pfam" id="PF08393"/>
    </source>
</evidence>
<evidence type="ECO:0000256" key="10">
    <source>
        <dbReference type="ARBA" id="ARBA00023175"/>
    </source>
</evidence>
<dbReference type="InterPro" id="IPR035699">
    <property type="entry name" value="AAA_6"/>
</dbReference>
<dbReference type="InterPro" id="IPR042228">
    <property type="entry name" value="Dynein_linker_3"/>
</dbReference>
<dbReference type="GO" id="GO:0007018">
    <property type="term" value="P:microtubule-based movement"/>
    <property type="evidence" value="ECO:0007669"/>
    <property type="project" value="InterPro"/>
</dbReference>
<dbReference type="GO" id="GO:0005858">
    <property type="term" value="C:axonemal dynein complex"/>
    <property type="evidence" value="ECO:0007669"/>
    <property type="project" value="TreeGrafter"/>
</dbReference>
<evidence type="ECO:0000256" key="9">
    <source>
        <dbReference type="ARBA" id="ARBA00023054"/>
    </source>
</evidence>
<dbReference type="InterPro" id="IPR013602">
    <property type="entry name" value="Dynein_heavy_linker"/>
</dbReference>
<dbReference type="Gene3D" id="3.40.50.300">
    <property type="entry name" value="P-loop containing nucleotide triphosphate hydrolases"/>
    <property type="match status" value="1"/>
</dbReference>
<dbReference type="PANTHER" id="PTHR46532">
    <property type="entry name" value="MALE FERTILITY FACTOR KL5"/>
    <property type="match status" value="1"/>
</dbReference>
<keyword evidence="6" id="KW-0547">Nucleotide-binding</keyword>
<feature type="domain" description="Dynein heavy chain tail" evidence="12">
    <location>
        <begin position="1"/>
        <end position="169"/>
    </location>
</feature>
<evidence type="ECO:0000256" key="5">
    <source>
        <dbReference type="ARBA" id="ARBA00022701"/>
    </source>
</evidence>
<dbReference type="Gene3D" id="1.20.140.100">
    <property type="entry name" value="Dynein heavy chain, N-terminal domain 2"/>
    <property type="match status" value="1"/>
</dbReference>
<dbReference type="InterPro" id="IPR027417">
    <property type="entry name" value="P-loop_NTPase"/>
</dbReference>
<dbReference type="FunFam" id="3.20.180.20:FF:000002">
    <property type="entry name" value="Cytoplasmic dynein heavy chain 1"/>
    <property type="match status" value="1"/>
</dbReference>
<sequence>MQRVASVLGTGWENHVEARQLKTEADNFRKVLDTQALFERWVDDVLAKGTSTPGRVFVIDRRSKDGKPFLHLKVNFSPESIVLHKEVRNLKNMGFRIPLKVVNAAHQANQIYPYAISLLESIRTYESINERLSAKTGIDTLIASYKKDIQSQIGEGYQLTWESYKIDPYVTKLADTVNNYQERVEELILIADNIEVDLAALDTCQYNAATIGAQLESIQKSVDQLALGNYSNLTQWVDKLDKKIEAKLAARVEEAIRLWTLVFSASEEVDEYKESNVALPPVHPVMIEIRLTAQTIYISPSIEQARAKLLEQLVEWHAVVTSQPRISSTRFQLAMNRDLNVATYKNVLSRLPNGLGVDEYVSEWLRYQALWDLQAEMLYEKLGTDLSKWMKTLVEIRKSRSTFDTQDTKKEIFPVVVDYAKVQLKVTLKYDYWHKEVLQKFGTAVGNEMQQFFGNISKWREELESQGVDSGTTSDAVALITYVQTLKKQTKVGQETVDQFRAAQRLLSQQRYQFPAQWMYAENVEGEWSALMEILLRKDSAIQSQMKDYWQSYDVELVNYQNKTRLIKGWDELFNKLKEHQNSLAAMKLSPYYKQFEENALAWEEKLNRISAMFDVWIDVQRRWVYLEGLFSGSADIATLLPIESARFSSISTEFLALMKKVTQSPRILDVVGMQGAQRLLDRLADMLSKIQKALGEYLERERASFPRFYFVGDEDLLEIMGNSKDVARLQKHLKKMFAGVTAIDVGEEDRIITALHSREGERVDLVQPVHTKDIRINDWLKGLEAEMKHTLARLLGMSLAHFQKMDIETVTPEEYMEWLDKFPAQVIALTAEIWWTNQMEIALSDGKGVEGVEKAVSATLALLADSVLRDQPPIRRKKIEALITEFVHKRDACRRLISTDVKSPSDFGWLQCMRFYFDPKQPDAVRCCLVKIANAQFYYGFEYLGIQERLVRTPLTDRCYLTMTQALHSRLGGSPFGPAGTGKTESVKALGNQLGRFVLVFNCDETFDFQAMGRILVGLCQVGAWGCFDEFNRLEERMLSAVSQQIQTIQEAVRAGGEMTVDLVGKRLNVNPNIGIFITMNPGYSGRSNLPDNLKQLFRSLAMTQPDRQLIAQVMLFSQGFRTAETLANKIVPLFILCKEQLSAQCHYDFGLRALKYVLVSAGNVKRDKLAKVGAAALEDVAEQQLLVRKVFAKAESEDLSFSVAKTIQLHSSA</sequence>
<evidence type="ECO:0000256" key="6">
    <source>
        <dbReference type="ARBA" id="ARBA00022741"/>
    </source>
</evidence>
<dbReference type="InterPro" id="IPR043157">
    <property type="entry name" value="Dynein_AAA1S"/>
</dbReference>
<accession>A0A0B1SRL6</accession>
<evidence type="ECO:0000313" key="15">
    <source>
        <dbReference type="EMBL" id="KHJ87968.1"/>
    </source>
</evidence>
<dbReference type="GO" id="GO:0005874">
    <property type="term" value="C:microtubule"/>
    <property type="evidence" value="ECO:0007669"/>
    <property type="project" value="UniProtKB-KW"/>
</dbReference>
<dbReference type="SUPFAM" id="SSF52540">
    <property type="entry name" value="P-loop containing nucleoside triphosphate hydrolases"/>
    <property type="match status" value="1"/>
</dbReference>
<dbReference type="Gene3D" id="1.10.8.710">
    <property type="match status" value="1"/>
</dbReference>
<protein>
    <submittedName>
        <fullName evidence="15">Dynein heavy chain, region 2</fullName>
    </submittedName>
</protein>
<gene>
    <name evidence="15" type="ORF">OESDEN_12244</name>
</gene>
<dbReference type="EMBL" id="KN556688">
    <property type="protein sequence ID" value="KHJ87968.1"/>
    <property type="molecule type" value="Genomic_DNA"/>
</dbReference>
<dbReference type="InterPro" id="IPR026983">
    <property type="entry name" value="DHC"/>
</dbReference>
<evidence type="ECO:0000256" key="7">
    <source>
        <dbReference type="ARBA" id="ARBA00022840"/>
    </source>
</evidence>
<evidence type="ECO:0000313" key="16">
    <source>
        <dbReference type="Proteomes" id="UP000053660"/>
    </source>
</evidence>
<evidence type="ECO:0000256" key="8">
    <source>
        <dbReference type="ARBA" id="ARBA00023017"/>
    </source>
</evidence>
<dbReference type="GO" id="GO:0045505">
    <property type="term" value="F:dynein intermediate chain binding"/>
    <property type="evidence" value="ECO:0007669"/>
    <property type="project" value="InterPro"/>
</dbReference>
<keyword evidence="4" id="KW-0963">Cytoplasm</keyword>
<evidence type="ECO:0000256" key="1">
    <source>
        <dbReference type="ARBA" id="ARBA00004245"/>
    </source>
</evidence>
<keyword evidence="8" id="KW-0243">Dynein</keyword>